<dbReference type="Pfam" id="PF12833">
    <property type="entry name" value="HTH_18"/>
    <property type="match status" value="1"/>
</dbReference>
<comment type="caution">
    <text evidence="16">The sequence shown here is derived from an EMBL/GenBank/DDBJ whole genome shotgun (WGS) entry which is preliminary data.</text>
</comment>
<dbReference type="InterPro" id="IPR014048">
    <property type="entry name" value="MethylDNA_cys_MeTrfase_DNA-bd"/>
</dbReference>
<comment type="similarity">
    <text evidence="5">Belongs to the alkylbase DNA glycosidase AlkA family.</text>
</comment>
<dbReference type="NCBIfam" id="NF011964">
    <property type="entry name" value="PRK15435.1"/>
    <property type="match status" value="1"/>
</dbReference>
<evidence type="ECO:0000256" key="9">
    <source>
        <dbReference type="ARBA" id="ARBA00023015"/>
    </source>
</evidence>
<evidence type="ECO:0000256" key="3">
    <source>
        <dbReference type="ARBA" id="ARBA00001947"/>
    </source>
</evidence>
<name>A0A8H9IQ60_9BURK</name>
<dbReference type="GO" id="GO:0008270">
    <property type="term" value="F:zinc ion binding"/>
    <property type="evidence" value="ECO:0007669"/>
    <property type="project" value="InterPro"/>
</dbReference>
<keyword evidence="8" id="KW-0227">DNA damage</keyword>
<dbReference type="PANTHER" id="PTHR43003">
    <property type="entry name" value="DNA-3-METHYLADENINE GLYCOSYLASE"/>
    <property type="match status" value="1"/>
</dbReference>
<feature type="region of interest" description="Disordered" evidence="14">
    <location>
        <begin position="278"/>
        <end position="297"/>
    </location>
</feature>
<evidence type="ECO:0000256" key="6">
    <source>
        <dbReference type="ARBA" id="ARBA00022603"/>
    </source>
</evidence>
<evidence type="ECO:0000256" key="2">
    <source>
        <dbReference type="ARBA" id="ARBA00001286"/>
    </source>
</evidence>
<evidence type="ECO:0000256" key="12">
    <source>
        <dbReference type="ARBA" id="ARBA00023204"/>
    </source>
</evidence>
<feature type="domain" description="HTH araC/xylS-type" evidence="15">
    <location>
        <begin position="317"/>
        <end position="400"/>
    </location>
</feature>
<dbReference type="PROSITE" id="PS00374">
    <property type="entry name" value="MGMT"/>
    <property type="match status" value="1"/>
</dbReference>
<dbReference type="SUPFAM" id="SSF46767">
    <property type="entry name" value="Methylated DNA-protein cysteine methyltransferase, C-terminal domain"/>
    <property type="match status" value="1"/>
</dbReference>
<proteinExistence type="inferred from homology"/>
<keyword evidence="6" id="KW-0489">Methyltransferase</keyword>
<dbReference type="Pfam" id="PF02870">
    <property type="entry name" value="Methyltransf_1N"/>
    <property type="match status" value="1"/>
</dbReference>
<dbReference type="InterPro" id="IPR008332">
    <property type="entry name" value="MethylG_MeTrfase_N"/>
</dbReference>
<comment type="catalytic activity">
    <reaction evidence="13">
        <text>a 6-O-methyl-2'-deoxyguanosine in DNA + L-cysteinyl-[protein] = S-methyl-L-cysteinyl-[protein] + a 2'-deoxyguanosine in DNA</text>
        <dbReference type="Rhea" id="RHEA:24000"/>
        <dbReference type="Rhea" id="RHEA-COMP:10131"/>
        <dbReference type="Rhea" id="RHEA-COMP:10132"/>
        <dbReference type="Rhea" id="RHEA-COMP:11367"/>
        <dbReference type="Rhea" id="RHEA-COMP:11368"/>
        <dbReference type="ChEBI" id="CHEBI:29950"/>
        <dbReference type="ChEBI" id="CHEBI:82612"/>
        <dbReference type="ChEBI" id="CHEBI:85445"/>
        <dbReference type="ChEBI" id="CHEBI:85448"/>
        <dbReference type="EC" id="2.1.1.63"/>
    </reaction>
</comment>
<keyword evidence="10" id="KW-0010">Activator</keyword>
<dbReference type="InterPro" id="IPR001497">
    <property type="entry name" value="MethylDNA_cys_MeTrfase_AS"/>
</dbReference>
<dbReference type="InterPro" id="IPR011257">
    <property type="entry name" value="DNA_glycosylase"/>
</dbReference>
<dbReference type="CDD" id="cd00056">
    <property type="entry name" value="ENDO3c"/>
    <property type="match status" value="1"/>
</dbReference>
<dbReference type="Pfam" id="PF02805">
    <property type="entry name" value="Ada_Zn_binding"/>
    <property type="match status" value="1"/>
</dbReference>
<dbReference type="Gene3D" id="1.10.10.10">
    <property type="entry name" value="Winged helix-like DNA-binding domain superfamily/Winged helix DNA-binding domain"/>
    <property type="match status" value="1"/>
</dbReference>
<dbReference type="PROSITE" id="PS01124">
    <property type="entry name" value="HTH_ARAC_FAMILY_2"/>
    <property type="match status" value="1"/>
</dbReference>
<gene>
    <name evidence="16" type="ORF">GCM10010096_20150</name>
</gene>
<dbReference type="SMART" id="SM00478">
    <property type="entry name" value="ENDO3c"/>
    <property type="match status" value="1"/>
</dbReference>
<dbReference type="NCBIfam" id="TIGR00589">
    <property type="entry name" value="ogt"/>
    <property type="match status" value="1"/>
</dbReference>
<dbReference type="InterPro" id="IPR051912">
    <property type="entry name" value="Alkylbase_DNA_Glycosylase/TA"/>
</dbReference>
<keyword evidence="17" id="KW-1185">Reference proteome</keyword>
<dbReference type="InterPro" id="IPR018060">
    <property type="entry name" value="HTH_AraC"/>
</dbReference>
<comment type="similarity">
    <text evidence="4">Belongs to the MGMT family.</text>
</comment>
<keyword evidence="11" id="KW-0804">Transcription</keyword>
<evidence type="ECO:0000313" key="16">
    <source>
        <dbReference type="EMBL" id="GHC48516.1"/>
    </source>
</evidence>
<evidence type="ECO:0000256" key="8">
    <source>
        <dbReference type="ARBA" id="ARBA00022763"/>
    </source>
</evidence>
<dbReference type="GO" id="GO:0032259">
    <property type="term" value="P:methylation"/>
    <property type="evidence" value="ECO:0007669"/>
    <property type="project" value="UniProtKB-KW"/>
</dbReference>
<dbReference type="GO" id="GO:0032131">
    <property type="term" value="F:alkylated DNA binding"/>
    <property type="evidence" value="ECO:0007669"/>
    <property type="project" value="TreeGrafter"/>
</dbReference>
<dbReference type="InterPro" id="IPR009057">
    <property type="entry name" value="Homeodomain-like_sf"/>
</dbReference>
<dbReference type="Proteomes" id="UP000608923">
    <property type="component" value="Unassembled WGS sequence"/>
</dbReference>
<dbReference type="CDD" id="cd06445">
    <property type="entry name" value="ATase"/>
    <property type="match status" value="1"/>
</dbReference>
<dbReference type="GO" id="GO:0008725">
    <property type="term" value="F:DNA-3-methyladenine glycosylase activity"/>
    <property type="evidence" value="ECO:0007669"/>
    <property type="project" value="TreeGrafter"/>
</dbReference>
<evidence type="ECO:0000256" key="7">
    <source>
        <dbReference type="ARBA" id="ARBA00022679"/>
    </source>
</evidence>
<dbReference type="GO" id="GO:0043916">
    <property type="term" value="F:DNA-7-methylguanine glycosylase activity"/>
    <property type="evidence" value="ECO:0007669"/>
    <property type="project" value="TreeGrafter"/>
</dbReference>
<dbReference type="InterPro" id="IPR003265">
    <property type="entry name" value="HhH-GPD_domain"/>
</dbReference>
<dbReference type="GO" id="GO:0043565">
    <property type="term" value="F:sequence-specific DNA binding"/>
    <property type="evidence" value="ECO:0007669"/>
    <property type="project" value="InterPro"/>
</dbReference>
<evidence type="ECO:0000256" key="11">
    <source>
        <dbReference type="ARBA" id="ARBA00023163"/>
    </source>
</evidence>
<comment type="catalytic activity">
    <reaction evidence="1">
        <text>Hydrolysis of alkylated DNA, releasing 3-methyladenine, 3-methylguanine, 7-methylguanine and 7-methyladenine.</text>
        <dbReference type="EC" id="3.2.2.21"/>
    </reaction>
</comment>
<dbReference type="EMBL" id="BMZN01000003">
    <property type="protein sequence ID" value="GHC48516.1"/>
    <property type="molecule type" value="Genomic_DNA"/>
</dbReference>
<dbReference type="GO" id="GO:0003700">
    <property type="term" value="F:DNA-binding transcription factor activity"/>
    <property type="evidence" value="ECO:0007669"/>
    <property type="project" value="InterPro"/>
</dbReference>
<dbReference type="Gene3D" id="1.10.340.30">
    <property type="entry name" value="Hypothetical protein, domain 2"/>
    <property type="match status" value="1"/>
</dbReference>
<dbReference type="Pfam" id="PF00730">
    <property type="entry name" value="HhH-GPD"/>
    <property type="match status" value="1"/>
</dbReference>
<dbReference type="FunFam" id="1.10.10.10:FF:000214">
    <property type="entry name" value="Methylated-DNA--protein-cysteine methyltransferase"/>
    <property type="match status" value="1"/>
</dbReference>
<evidence type="ECO:0000256" key="14">
    <source>
        <dbReference type="SAM" id="MobiDB-lite"/>
    </source>
</evidence>
<dbReference type="InterPro" id="IPR004026">
    <property type="entry name" value="Ada_DNA_repair_Zn-bd"/>
</dbReference>
<evidence type="ECO:0000259" key="15">
    <source>
        <dbReference type="PROSITE" id="PS01124"/>
    </source>
</evidence>
<dbReference type="GO" id="GO:0003908">
    <property type="term" value="F:methylated-DNA-[protein]-cysteine S-methyltransferase activity"/>
    <property type="evidence" value="ECO:0007669"/>
    <property type="project" value="UniProtKB-EC"/>
</dbReference>
<protein>
    <recommendedName>
        <fullName evidence="15">HTH araC/xylS-type domain-containing protein</fullName>
    </recommendedName>
</protein>
<evidence type="ECO:0000256" key="4">
    <source>
        <dbReference type="ARBA" id="ARBA00008711"/>
    </source>
</evidence>
<dbReference type="RefSeq" id="WP_189392435.1">
    <property type="nucleotide sequence ID" value="NZ_BMZN01000003.1"/>
</dbReference>
<evidence type="ECO:0000256" key="10">
    <source>
        <dbReference type="ARBA" id="ARBA00023159"/>
    </source>
</evidence>
<dbReference type="SUPFAM" id="SSF53155">
    <property type="entry name" value="Methylated DNA-protein cysteine methyltransferase domain"/>
    <property type="match status" value="1"/>
</dbReference>
<keyword evidence="12" id="KW-0234">DNA repair</keyword>
<dbReference type="SUPFAM" id="SSF57884">
    <property type="entry name" value="Ada DNA repair protein, N-terminal domain (N-Ada 10)"/>
    <property type="match status" value="1"/>
</dbReference>
<dbReference type="AlphaFoldDB" id="A0A8H9IQ60"/>
<dbReference type="PANTHER" id="PTHR43003:SF5">
    <property type="entry name" value="DNA-3-METHYLADENINE GLYCOSYLASE"/>
    <property type="match status" value="1"/>
</dbReference>
<comment type="catalytic activity">
    <reaction evidence="2">
        <text>a 4-O-methyl-thymidine in DNA + L-cysteinyl-[protein] = a thymidine in DNA + S-methyl-L-cysteinyl-[protein]</text>
        <dbReference type="Rhea" id="RHEA:53428"/>
        <dbReference type="Rhea" id="RHEA-COMP:10131"/>
        <dbReference type="Rhea" id="RHEA-COMP:10132"/>
        <dbReference type="Rhea" id="RHEA-COMP:13555"/>
        <dbReference type="Rhea" id="RHEA-COMP:13556"/>
        <dbReference type="ChEBI" id="CHEBI:29950"/>
        <dbReference type="ChEBI" id="CHEBI:82612"/>
        <dbReference type="ChEBI" id="CHEBI:137386"/>
        <dbReference type="ChEBI" id="CHEBI:137387"/>
        <dbReference type="EC" id="2.1.1.63"/>
    </reaction>
</comment>
<keyword evidence="9" id="KW-0805">Transcription regulation</keyword>
<organism evidence="16 17">
    <name type="scientific">Alcaligenes pakistanensis</name>
    <dbReference type="NCBI Taxonomy" id="1482717"/>
    <lineage>
        <taxon>Bacteria</taxon>
        <taxon>Pseudomonadati</taxon>
        <taxon>Pseudomonadota</taxon>
        <taxon>Betaproteobacteria</taxon>
        <taxon>Burkholderiales</taxon>
        <taxon>Alcaligenaceae</taxon>
        <taxon>Alcaligenes</taxon>
    </lineage>
</organism>
<sequence length="576" mass="65000">MTRLHTKQDPTSRYHQAEQFLAALDEDWHALIKLVGPCVHQPRPERDPYEALIRSVVYQQLHTRAAERILQRLINIYPHGHCPSPEEVLATPYETLRACGLSGAKATSILGLAQARLDGIIPDQATALNMPDEKLIKRLTTLRGIGRWTVEMMMMYTLEHEDILPADDFGVREGYRNLKRLDKAPSARVLRELGQAWAPYRSVASWYLWRMPRQAATPAPYRTDAQRWQAIVERDKQADSHFVYAVPSTGTYARPSAASRRPNKEHVRYFDTAEQAEQAGFRASRHKHADRQQQSEQRHDLIVQACRLIETQNPAPKLEELADSLGMSPYHFHRIFKAQTGLTPHAYAKAHRSQRLRQELDKAGQSITDAIYEAGYGTHSQFYDESHTMLGMPAKTFRKQGQGRIIRFAIAQCSLGALLVAESDRGICAISLGDDPKSLLEQLQDRFKAAELIGADPQFNQRVAQVVAMVEEPAVGLSLPLDIQGTAFQQRVWELLRHIPVGQTWSYTELAERLGMPNGARAVARACASNTLAIAIPCHRVVRQSGDLAGYRWGLERKKTLLERERSKAASHNKPA</sequence>
<dbReference type="InterPro" id="IPR035451">
    <property type="entry name" value="Ada-like_dom_sf"/>
</dbReference>
<dbReference type="GO" id="GO:0006285">
    <property type="term" value="P:base-excision repair, AP site formation"/>
    <property type="evidence" value="ECO:0007669"/>
    <property type="project" value="TreeGrafter"/>
</dbReference>
<dbReference type="Gene3D" id="3.40.10.10">
    <property type="entry name" value="DNA Methylphosphotriester Repair Domain"/>
    <property type="match status" value="1"/>
</dbReference>
<dbReference type="SMART" id="SM00342">
    <property type="entry name" value="HTH_ARAC"/>
    <property type="match status" value="1"/>
</dbReference>
<dbReference type="SUPFAM" id="SSF48150">
    <property type="entry name" value="DNA-glycosylase"/>
    <property type="match status" value="1"/>
</dbReference>
<dbReference type="Pfam" id="PF01035">
    <property type="entry name" value="DNA_binding_1"/>
    <property type="match status" value="1"/>
</dbReference>
<accession>A0A8H9IQ60</accession>
<dbReference type="Gene3D" id="1.10.10.60">
    <property type="entry name" value="Homeodomain-like"/>
    <property type="match status" value="1"/>
</dbReference>
<dbReference type="GO" id="GO:0006307">
    <property type="term" value="P:DNA alkylation repair"/>
    <property type="evidence" value="ECO:0007669"/>
    <property type="project" value="TreeGrafter"/>
</dbReference>
<evidence type="ECO:0000256" key="1">
    <source>
        <dbReference type="ARBA" id="ARBA00000086"/>
    </source>
</evidence>
<comment type="cofactor">
    <cofactor evidence="3">
        <name>Zn(2+)</name>
        <dbReference type="ChEBI" id="CHEBI:29105"/>
    </cofactor>
</comment>
<dbReference type="SUPFAM" id="SSF46689">
    <property type="entry name" value="Homeodomain-like"/>
    <property type="match status" value="1"/>
</dbReference>
<dbReference type="GO" id="GO:0032993">
    <property type="term" value="C:protein-DNA complex"/>
    <property type="evidence" value="ECO:0007669"/>
    <property type="project" value="TreeGrafter"/>
</dbReference>
<dbReference type="InterPro" id="IPR036388">
    <property type="entry name" value="WH-like_DNA-bd_sf"/>
</dbReference>
<keyword evidence="7" id="KW-0808">Transferase</keyword>
<reference evidence="17" key="1">
    <citation type="journal article" date="2019" name="Int. J. Syst. Evol. Microbiol.">
        <title>The Global Catalogue of Microorganisms (GCM) 10K type strain sequencing project: providing services to taxonomists for standard genome sequencing and annotation.</title>
        <authorList>
            <consortium name="The Broad Institute Genomics Platform"/>
            <consortium name="The Broad Institute Genome Sequencing Center for Infectious Disease"/>
            <person name="Wu L."/>
            <person name="Ma J."/>
        </authorList>
    </citation>
    <scope>NUCLEOTIDE SEQUENCE [LARGE SCALE GENOMIC DNA]</scope>
    <source>
        <strain evidence="17">KCTC 42083</strain>
    </source>
</reference>
<evidence type="ECO:0000256" key="13">
    <source>
        <dbReference type="ARBA" id="ARBA00049348"/>
    </source>
</evidence>
<dbReference type="Gene3D" id="1.10.1670.40">
    <property type="match status" value="1"/>
</dbReference>
<dbReference type="FunFam" id="1.10.340.30:FF:000004">
    <property type="entry name" value="DNA-3-methyladenine glycosylase II"/>
    <property type="match status" value="1"/>
</dbReference>
<dbReference type="InterPro" id="IPR036217">
    <property type="entry name" value="MethylDNA_cys_MeTrfase_DNAb"/>
</dbReference>
<dbReference type="InterPro" id="IPR036631">
    <property type="entry name" value="MGMT_N_sf"/>
</dbReference>
<evidence type="ECO:0000256" key="5">
    <source>
        <dbReference type="ARBA" id="ARBA00010817"/>
    </source>
</evidence>
<evidence type="ECO:0000313" key="17">
    <source>
        <dbReference type="Proteomes" id="UP000608923"/>
    </source>
</evidence>
<dbReference type="Gene3D" id="3.30.160.70">
    <property type="entry name" value="Methylated DNA-protein cysteine methyltransferase domain"/>
    <property type="match status" value="1"/>
</dbReference>